<evidence type="ECO:0000313" key="2">
    <source>
        <dbReference type="Proteomes" id="UP000003688"/>
    </source>
</evidence>
<sequence length="139" mass="15420">MDEQHIGHRLIQITGPFSESNPCCHLQAGAVSSLHCYRIKSGYVAVKDTKFMTRQQTLDLYFMDARCKLIDLAAFIDRVERSPGEEDFRMKAFRQALTELSSGNTEKAKRVLLALSDPTTEPIPAATTKAACGAWPGTK</sequence>
<proteinExistence type="predicted"/>
<dbReference type="EMBL" id="ABOX02000045">
    <property type="protein sequence ID" value="EEF58327.1"/>
    <property type="molecule type" value="Genomic_DNA"/>
</dbReference>
<reference evidence="1 2" key="1">
    <citation type="journal article" date="2011" name="J. Bacteriol.">
        <title>Genome sequence of 'Pedosphaera parvula' Ellin514, an aerobic Verrucomicrobial isolate from pasture soil.</title>
        <authorList>
            <person name="Kant R."/>
            <person name="van Passel M.W."/>
            <person name="Sangwan P."/>
            <person name="Palva A."/>
            <person name="Lucas S."/>
            <person name="Copeland A."/>
            <person name="Lapidus A."/>
            <person name="Glavina Del Rio T."/>
            <person name="Dalin E."/>
            <person name="Tice H."/>
            <person name="Bruce D."/>
            <person name="Goodwin L."/>
            <person name="Pitluck S."/>
            <person name="Chertkov O."/>
            <person name="Larimer F.W."/>
            <person name="Land M.L."/>
            <person name="Hauser L."/>
            <person name="Brettin T.S."/>
            <person name="Detter J.C."/>
            <person name="Han S."/>
            <person name="de Vos W.M."/>
            <person name="Janssen P.H."/>
            <person name="Smidt H."/>
        </authorList>
    </citation>
    <scope>NUCLEOTIDE SEQUENCE [LARGE SCALE GENOMIC DNA]</scope>
    <source>
        <strain evidence="1 2">Ellin514</strain>
    </source>
</reference>
<dbReference type="AlphaFoldDB" id="B9XP76"/>
<evidence type="ECO:0000313" key="1">
    <source>
        <dbReference type="EMBL" id="EEF58327.1"/>
    </source>
</evidence>
<name>B9XP76_PEDPL</name>
<comment type="caution">
    <text evidence="1">The sequence shown here is derived from an EMBL/GenBank/DDBJ whole genome shotgun (WGS) entry which is preliminary data.</text>
</comment>
<gene>
    <name evidence="1" type="ORF">Cflav_PD1266</name>
</gene>
<protein>
    <submittedName>
        <fullName evidence="1">Uncharacterized protein</fullName>
    </submittedName>
</protein>
<accession>B9XP76</accession>
<keyword evidence="2" id="KW-1185">Reference proteome</keyword>
<organism evidence="1 2">
    <name type="scientific">Pedosphaera parvula (strain Ellin514)</name>
    <dbReference type="NCBI Taxonomy" id="320771"/>
    <lineage>
        <taxon>Bacteria</taxon>
        <taxon>Pseudomonadati</taxon>
        <taxon>Verrucomicrobiota</taxon>
        <taxon>Pedosphaerae</taxon>
        <taxon>Pedosphaerales</taxon>
        <taxon>Pedosphaeraceae</taxon>
        <taxon>Pedosphaera</taxon>
    </lineage>
</organism>
<dbReference type="Proteomes" id="UP000003688">
    <property type="component" value="Unassembled WGS sequence"/>
</dbReference>
<dbReference type="STRING" id="320771.Cflav_PD1266"/>